<dbReference type="KEGG" id="mgy:MGMSRv2__2931"/>
<evidence type="ECO:0000313" key="1">
    <source>
        <dbReference type="EMBL" id="CDL00146.1"/>
    </source>
</evidence>
<proteinExistence type="predicted"/>
<dbReference type="AlphaFoldDB" id="V6F743"/>
<reference evidence="1 2" key="1">
    <citation type="journal article" date="2014" name="Genome Announc.">
        <title>Complete genome sequence of Magnetospirillum gryphiswaldense MSR-1.</title>
        <authorList>
            <person name="Wang X."/>
            <person name="Wang Q."/>
            <person name="Zhang W."/>
            <person name="Wang Y."/>
            <person name="Li L."/>
            <person name="Wen T."/>
            <person name="Zhang T."/>
            <person name="Zhang Y."/>
            <person name="Xu J."/>
            <person name="Hu J."/>
            <person name="Li S."/>
            <person name="Liu L."/>
            <person name="Liu J."/>
            <person name="Jiang W."/>
            <person name="Tian J."/>
            <person name="Li Y."/>
            <person name="Schuler D."/>
            <person name="Wang L."/>
            <person name="Li J."/>
        </authorList>
    </citation>
    <scope>NUCLEOTIDE SEQUENCE [LARGE SCALE GENOMIC DNA]</scope>
    <source>
        <strain evidence="2">DSM 6361 / JCM 21280 / NBRC 15271 / MSR-1</strain>
    </source>
</reference>
<dbReference type="Proteomes" id="UP000018922">
    <property type="component" value="Chromosome I"/>
</dbReference>
<dbReference type="STRING" id="1430440.MGMSRv2__2931"/>
<dbReference type="EMBL" id="HG794546">
    <property type="protein sequence ID" value="CDL00146.1"/>
    <property type="molecule type" value="Genomic_DNA"/>
</dbReference>
<name>V6F743_MAGGM</name>
<organism evidence="1 2">
    <name type="scientific">Magnetospirillum gryphiswaldense (strain DSM 6361 / JCM 21280 / NBRC 15271 / MSR-1)</name>
    <dbReference type="NCBI Taxonomy" id="431944"/>
    <lineage>
        <taxon>Bacteria</taxon>
        <taxon>Pseudomonadati</taxon>
        <taxon>Pseudomonadota</taxon>
        <taxon>Alphaproteobacteria</taxon>
        <taxon>Rhodospirillales</taxon>
        <taxon>Rhodospirillaceae</taxon>
        <taxon>Magnetospirillum</taxon>
    </lineage>
</organism>
<dbReference type="eggNOG" id="ENOG50333M8">
    <property type="taxonomic scope" value="Bacteria"/>
</dbReference>
<dbReference type="HOGENOM" id="CLU_1081095_0_0_5"/>
<protein>
    <submittedName>
        <fullName evidence="1">Uncharacterized protein</fullName>
    </submittedName>
</protein>
<gene>
    <name evidence="1" type="ordered locus">MGMSRv2__2931</name>
</gene>
<sequence>MTPDRRRKRKEDVKGRAEEPNPFFGRCRVIGCRNPTRAGTSGGLDMRFCRSHADHHQRHGTAYRGSYTAKQINPYRRAALAWLNANLEDFWVKDAIHRVRGLYQSAGPHVEAFRLRGMSPEERARAAWARLRKRDVDPLLVIAAWLAVEMALREDPEAISTAEFKKVQAAKIIHRMASGTHKRWERELPSRPGSGQPPSMVVEELHVYPASRGRVLRHIGVAMEEAVELLVDHQLEVREFTLRRRNGGS</sequence>
<accession>V6F743</accession>
<keyword evidence="2" id="KW-1185">Reference proteome</keyword>
<evidence type="ECO:0000313" key="2">
    <source>
        <dbReference type="Proteomes" id="UP000018922"/>
    </source>
</evidence>